<evidence type="ECO:0000256" key="1">
    <source>
        <dbReference type="ARBA" id="ARBA00004635"/>
    </source>
</evidence>
<dbReference type="GO" id="GO:0016020">
    <property type="term" value="C:membrane"/>
    <property type="evidence" value="ECO:0007669"/>
    <property type="project" value="UniProtKB-SubCell"/>
</dbReference>
<evidence type="ECO:0008006" key="9">
    <source>
        <dbReference type="Google" id="ProtNLM"/>
    </source>
</evidence>
<gene>
    <name evidence="7" type="ORF">IV81_GL000359</name>
</gene>
<organism evidence="7 8">
    <name type="scientific">Pediococcus stilesii</name>
    <dbReference type="NCBI Taxonomy" id="331679"/>
    <lineage>
        <taxon>Bacteria</taxon>
        <taxon>Bacillati</taxon>
        <taxon>Bacillota</taxon>
        <taxon>Bacilli</taxon>
        <taxon>Lactobacillales</taxon>
        <taxon>Lactobacillaceae</taxon>
        <taxon>Pediococcus</taxon>
    </lineage>
</organism>
<dbReference type="PANTHER" id="PTHR30429">
    <property type="entry name" value="D-METHIONINE-BINDING LIPOPROTEIN METQ"/>
    <property type="match status" value="1"/>
</dbReference>
<proteinExistence type="inferred from homology"/>
<dbReference type="AlphaFoldDB" id="A0A0R2KVU2"/>
<dbReference type="Proteomes" id="UP000051859">
    <property type="component" value="Unassembled WGS sequence"/>
</dbReference>
<keyword evidence="5" id="KW-0564">Palmitate</keyword>
<protein>
    <recommendedName>
        <fullName evidence="9">Metal ABC transporter substrate-binding protein</fullName>
    </recommendedName>
</protein>
<dbReference type="PATRIC" id="fig|331679.3.peg.365"/>
<keyword evidence="8" id="KW-1185">Reference proteome</keyword>
<dbReference type="SUPFAM" id="SSF53850">
    <property type="entry name" value="Periplasmic binding protein-like II"/>
    <property type="match status" value="1"/>
</dbReference>
<dbReference type="PANTHER" id="PTHR30429:SF1">
    <property type="entry name" value="D-METHIONINE-BINDING LIPOPROTEIN METQ-RELATED"/>
    <property type="match status" value="1"/>
</dbReference>
<comment type="similarity">
    <text evidence="2">Belongs to the NlpA lipoprotein family.</text>
</comment>
<name>A0A0R2KVU2_9LACO</name>
<dbReference type="InterPro" id="IPR004872">
    <property type="entry name" value="Lipoprotein_NlpA"/>
</dbReference>
<evidence type="ECO:0000313" key="8">
    <source>
        <dbReference type="Proteomes" id="UP000051859"/>
    </source>
</evidence>
<comment type="subcellular location">
    <subcellularLocation>
        <location evidence="1">Membrane</location>
        <topology evidence="1">Lipid-anchor</topology>
    </subcellularLocation>
</comment>
<evidence type="ECO:0000313" key="7">
    <source>
        <dbReference type="EMBL" id="KRN93618.1"/>
    </source>
</evidence>
<dbReference type="EMBL" id="JQBX01000012">
    <property type="protein sequence ID" value="KRN93618.1"/>
    <property type="molecule type" value="Genomic_DNA"/>
</dbReference>
<evidence type="ECO:0000256" key="3">
    <source>
        <dbReference type="ARBA" id="ARBA00022729"/>
    </source>
</evidence>
<dbReference type="Gene3D" id="3.40.190.10">
    <property type="entry name" value="Periplasmic binding protein-like II"/>
    <property type="match status" value="2"/>
</dbReference>
<evidence type="ECO:0000256" key="2">
    <source>
        <dbReference type="ARBA" id="ARBA00008973"/>
    </source>
</evidence>
<keyword evidence="6" id="KW-0449">Lipoprotein</keyword>
<dbReference type="STRING" id="331679.IV81_GL000359"/>
<dbReference type="Pfam" id="PF03180">
    <property type="entry name" value="Lipoprotein_9"/>
    <property type="match status" value="1"/>
</dbReference>
<accession>A0A0R2KVU2</accession>
<evidence type="ECO:0000256" key="6">
    <source>
        <dbReference type="ARBA" id="ARBA00023288"/>
    </source>
</evidence>
<evidence type="ECO:0000256" key="4">
    <source>
        <dbReference type="ARBA" id="ARBA00023136"/>
    </source>
</evidence>
<reference evidence="7 8" key="1">
    <citation type="journal article" date="2015" name="Genome Announc.">
        <title>Expanding the biotechnology potential of lactobacilli through comparative genomics of 213 strains and associated genera.</title>
        <authorList>
            <person name="Sun Z."/>
            <person name="Harris H.M."/>
            <person name="McCann A."/>
            <person name="Guo C."/>
            <person name="Argimon S."/>
            <person name="Zhang W."/>
            <person name="Yang X."/>
            <person name="Jeffery I.B."/>
            <person name="Cooney J.C."/>
            <person name="Kagawa T.F."/>
            <person name="Liu W."/>
            <person name="Song Y."/>
            <person name="Salvetti E."/>
            <person name="Wrobel A."/>
            <person name="Rasinkangas P."/>
            <person name="Parkhill J."/>
            <person name="Rea M.C."/>
            <person name="O'Sullivan O."/>
            <person name="Ritari J."/>
            <person name="Douillard F.P."/>
            <person name="Paul Ross R."/>
            <person name="Yang R."/>
            <person name="Briner A.E."/>
            <person name="Felis G.E."/>
            <person name="de Vos W.M."/>
            <person name="Barrangou R."/>
            <person name="Klaenhammer T.R."/>
            <person name="Caufield P.W."/>
            <person name="Cui Y."/>
            <person name="Zhang H."/>
            <person name="O'Toole P.W."/>
        </authorList>
    </citation>
    <scope>NUCLEOTIDE SEQUENCE [LARGE SCALE GENOMIC DNA]</scope>
    <source>
        <strain evidence="7 8">DSM 18001</strain>
    </source>
</reference>
<comment type="caution">
    <text evidence="7">The sequence shown here is derived from an EMBL/GenBank/DDBJ whole genome shotgun (WGS) entry which is preliminary data.</text>
</comment>
<keyword evidence="4" id="KW-0472">Membrane</keyword>
<sequence>MWKTARSVAWIAGTLLASVVLTIGIHYLSSGLRVHSSAKSSISIVSEGSDYDIWRYIAKSNAAKKAGLKITVKEITDGVQMNKATSQGTVDANAFQSWTYLGAYNKQNPKGKLTAVGTTYLEPMGIYSKKYSNVKDIPEGATIALANDAADESRGLLLLQEAKLIKLKKNFSALSGVSDIVSNPKQFKFKTIDDHTGPRILNQIDAVLISNTIALEGGLHVLTDSIYHEKVDQSTKNNVNVIATSAKNKNSKSIKKLVKLYHQKDIQKYIKQKYYGTKIEVQKPISYLN</sequence>
<evidence type="ECO:0000256" key="5">
    <source>
        <dbReference type="ARBA" id="ARBA00023139"/>
    </source>
</evidence>
<dbReference type="RefSeq" id="WP_057803395.1">
    <property type="nucleotide sequence ID" value="NZ_JQBX01000012.1"/>
</dbReference>
<keyword evidence="3" id="KW-0732">Signal</keyword>